<organism evidence="2 3">
    <name type="scientific">Laodelphax striatellus</name>
    <name type="common">Small brown planthopper</name>
    <name type="synonym">Delphax striatella</name>
    <dbReference type="NCBI Taxonomy" id="195883"/>
    <lineage>
        <taxon>Eukaryota</taxon>
        <taxon>Metazoa</taxon>
        <taxon>Ecdysozoa</taxon>
        <taxon>Arthropoda</taxon>
        <taxon>Hexapoda</taxon>
        <taxon>Insecta</taxon>
        <taxon>Pterygota</taxon>
        <taxon>Neoptera</taxon>
        <taxon>Paraneoptera</taxon>
        <taxon>Hemiptera</taxon>
        <taxon>Auchenorrhyncha</taxon>
        <taxon>Fulgoroidea</taxon>
        <taxon>Delphacidae</taxon>
        <taxon>Criomorphinae</taxon>
        <taxon>Laodelphax</taxon>
    </lineage>
</organism>
<proteinExistence type="predicted"/>
<feature type="signal peptide" evidence="1">
    <location>
        <begin position="1"/>
        <end position="25"/>
    </location>
</feature>
<protein>
    <submittedName>
        <fullName evidence="2">Uncharacterized protein</fullName>
    </submittedName>
</protein>
<dbReference type="Proteomes" id="UP000291343">
    <property type="component" value="Unassembled WGS sequence"/>
</dbReference>
<keyword evidence="1" id="KW-0732">Signal</keyword>
<comment type="caution">
    <text evidence="2">The sequence shown here is derived from an EMBL/GenBank/DDBJ whole genome shotgun (WGS) entry which is preliminary data.</text>
</comment>
<accession>A0A482WJV3</accession>
<dbReference type="AlphaFoldDB" id="A0A482WJV3"/>
<dbReference type="InParanoid" id="A0A482WJV3"/>
<keyword evidence="3" id="KW-1185">Reference proteome</keyword>
<reference evidence="2 3" key="1">
    <citation type="journal article" date="2017" name="Gigascience">
        <title>Genome sequence of the small brown planthopper, Laodelphax striatellus.</title>
        <authorList>
            <person name="Zhu J."/>
            <person name="Jiang F."/>
            <person name="Wang X."/>
            <person name="Yang P."/>
            <person name="Bao Y."/>
            <person name="Zhao W."/>
            <person name="Wang W."/>
            <person name="Lu H."/>
            <person name="Wang Q."/>
            <person name="Cui N."/>
            <person name="Li J."/>
            <person name="Chen X."/>
            <person name="Luo L."/>
            <person name="Yu J."/>
            <person name="Kang L."/>
            <person name="Cui F."/>
        </authorList>
    </citation>
    <scope>NUCLEOTIDE SEQUENCE [LARGE SCALE GENOMIC DNA]</scope>
    <source>
        <strain evidence="2">Lst14</strain>
    </source>
</reference>
<dbReference type="EMBL" id="QKKF02033617">
    <property type="protein sequence ID" value="RZF33610.1"/>
    <property type="molecule type" value="Genomic_DNA"/>
</dbReference>
<evidence type="ECO:0000313" key="3">
    <source>
        <dbReference type="Proteomes" id="UP000291343"/>
    </source>
</evidence>
<evidence type="ECO:0000313" key="2">
    <source>
        <dbReference type="EMBL" id="RZF33610.1"/>
    </source>
</evidence>
<gene>
    <name evidence="2" type="ORF">LSTR_LSTR006988</name>
</gene>
<sequence length="253" mass="28024">MPPMEVTAGTISMLLIASIGHLTSGSNDKACSNNCSSPISFKDPDVPSIKISQQEKLVTIYRAPPLVVGQAYKVTRKRTMCPVGLEPALDKGCRNLISEPTFPIDQASKFLASPFCWRGPLCPPDTNECDASGTIHCEDNATLSEQSIIKFSYTHMRRVNYFSGSCVQDWNCDITPVNYPLYFDNSNELSIRVYTTGTDGLKKLLSFKTPVVWKDTRGYFNIVPPVPYKSDSKSKAKCLTRDQDVVCITTKSK</sequence>
<name>A0A482WJV3_LAOST</name>
<evidence type="ECO:0000256" key="1">
    <source>
        <dbReference type="SAM" id="SignalP"/>
    </source>
</evidence>
<feature type="chain" id="PRO_5019714561" evidence="1">
    <location>
        <begin position="26"/>
        <end position="253"/>
    </location>
</feature>